<evidence type="ECO:0000313" key="2">
    <source>
        <dbReference type="EMBL" id="KIJ60313.1"/>
    </source>
</evidence>
<accession>A0A0C9W2R8</accession>
<feature type="compositionally biased region" description="Polar residues" evidence="1">
    <location>
        <begin position="85"/>
        <end position="105"/>
    </location>
</feature>
<feature type="compositionally biased region" description="Polar residues" evidence="1">
    <location>
        <begin position="27"/>
        <end position="39"/>
    </location>
</feature>
<keyword evidence="3" id="KW-1185">Reference proteome</keyword>
<proteinExistence type="predicted"/>
<dbReference type="EMBL" id="KN839874">
    <property type="protein sequence ID" value="KIJ60313.1"/>
    <property type="molecule type" value="Genomic_DNA"/>
</dbReference>
<feature type="region of interest" description="Disordered" evidence="1">
    <location>
        <begin position="1"/>
        <end position="54"/>
    </location>
</feature>
<evidence type="ECO:0000256" key="1">
    <source>
        <dbReference type="SAM" id="MobiDB-lite"/>
    </source>
</evidence>
<dbReference type="AlphaFoldDB" id="A0A0C9W2R8"/>
<dbReference type="OrthoDB" id="2676370at2759"/>
<reference evidence="2 3" key="1">
    <citation type="submission" date="2014-04" db="EMBL/GenBank/DDBJ databases">
        <title>Evolutionary Origins and Diversification of the Mycorrhizal Mutualists.</title>
        <authorList>
            <consortium name="DOE Joint Genome Institute"/>
            <consortium name="Mycorrhizal Genomics Consortium"/>
            <person name="Kohler A."/>
            <person name="Kuo A."/>
            <person name="Nagy L.G."/>
            <person name="Floudas D."/>
            <person name="Copeland A."/>
            <person name="Barry K.W."/>
            <person name="Cichocki N."/>
            <person name="Veneault-Fourrey C."/>
            <person name="LaButti K."/>
            <person name="Lindquist E.A."/>
            <person name="Lipzen A."/>
            <person name="Lundell T."/>
            <person name="Morin E."/>
            <person name="Murat C."/>
            <person name="Riley R."/>
            <person name="Ohm R."/>
            <person name="Sun H."/>
            <person name="Tunlid A."/>
            <person name="Henrissat B."/>
            <person name="Grigoriev I.V."/>
            <person name="Hibbett D.S."/>
            <person name="Martin F."/>
        </authorList>
    </citation>
    <scope>NUCLEOTIDE SEQUENCE [LARGE SCALE GENOMIC DNA]</scope>
    <source>
        <strain evidence="2 3">MD-312</strain>
    </source>
</reference>
<feature type="compositionally biased region" description="Low complexity" evidence="1">
    <location>
        <begin position="7"/>
        <end position="26"/>
    </location>
</feature>
<dbReference type="HOGENOM" id="CLU_2238404_0_0_1"/>
<name>A0A0C9W2R8_9AGAM</name>
<protein>
    <submittedName>
        <fullName evidence="2">Uncharacterized protein</fullName>
    </submittedName>
</protein>
<dbReference type="Proteomes" id="UP000053820">
    <property type="component" value="Unassembled WGS sequence"/>
</dbReference>
<gene>
    <name evidence="2" type="ORF">HYDPIDRAFT_117411</name>
</gene>
<organism evidence="2 3">
    <name type="scientific">Hydnomerulius pinastri MD-312</name>
    <dbReference type="NCBI Taxonomy" id="994086"/>
    <lineage>
        <taxon>Eukaryota</taxon>
        <taxon>Fungi</taxon>
        <taxon>Dikarya</taxon>
        <taxon>Basidiomycota</taxon>
        <taxon>Agaricomycotina</taxon>
        <taxon>Agaricomycetes</taxon>
        <taxon>Agaricomycetidae</taxon>
        <taxon>Boletales</taxon>
        <taxon>Boletales incertae sedis</taxon>
        <taxon>Leucogyrophana</taxon>
    </lineage>
</organism>
<sequence length="112" mass="12161">MTQSERSISSGSSAASPPPSLVALPSMTHSLASLPTMSSLPDGMLHSSGAQSRARMEYALQKQRQLAGAHSSYAALNAYDVRRTPSPSLNEDPQITVRRQQNARQHSSRDRR</sequence>
<feature type="region of interest" description="Disordered" evidence="1">
    <location>
        <begin position="83"/>
        <end position="112"/>
    </location>
</feature>
<evidence type="ECO:0000313" key="3">
    <source>
        <dbReference type="Proteomes" id="UP000053820"/>
    </source>
</evidence>